<keyword evidence="2" id="KW-0472">Membrane</keyword>
<feature type="region of interest" description="Disordered" evidence="1">
    <location>
        <begin position="204"/>
        <end position="223"/>
    </location>
</feature>
<feature type="compositionally biased region" description="Basic and acidic residues" evidence="1">
    <location>
        <begin position="70"/>
        <end position="81"/>
    </location>
</feature>
<dbReference type="Proteomes" id="UP000308549">
    <property type="component" value="Unassembled WGS sequence"/>
</dbReference>
<evidence type="ECO:0000313" key="3">
    <source>
        <dbReference type="EMBL" id="TKA34361.1"/>
    </source>
</evidence>
<organism evidence="3 4">
    <name type="scientific">Salinomyces thailandicus</name>
    <dbReference type="NCBI Taxonomy" id="706561"/>
    <lineage>
        <taxon>Eukaryota</taxon>
        <taxon>Fungi</taxon>
        <taxon>Dikarya</taxon>
        <taxon>Ascomycota</taxon>
        <taxon>Pezizomycotina</taxon>
        <taxon>Dothideomycetes</taxon>
        <taxon>Dothideomycetidae</taxon>
        <taxon>Mycosphaerellales</taxon>
        <taxon>Teratosphaeriaceae</taxon>
        <taxon>Salinomyces</taxon>
    </lineage>
</organism>
<keyword evidence="2" id="KW-1133">Transmembrane helix</keyword>
<feature type="compositionally biased region" description="Low complexity" evidence="1">
    <location>
        <begin position="255"/>
        <end position="278"/>
    </location>
</feature>
<protein>
    <submittedName>
        <fullName evidence="3">Uncharacterized protein</fullName>
    </submittedName>
</protein>
<evidence type="ECO:0000256" key="2">
    <source>
        <dbReference type="SAM" id="Phobius"/>
    </source>
</evidence>
<feature type="region of interest" description="Disordered" evidence="1">
    <location>
        <begin position="232"/>
        <end position="278"/>
    </location>
</feature>
<sequence length="375" mass="42310">MNYCNMIEEKHLKKGFIVATIISTIVGTFTASMTLHEKIQDRRAKKKQKALDARQTGAIDELKERLDKLKGGEDVVSEHSRSRSRSRSRSHSRSRSRRRRRRRPSYDQDDFTYESRRSRAMIERMYEDHLHHAGSRYAVGDMATENRLQAQIIQLQQTVISVLQDALYNGRGLTETDQRRLIAAQSAARDSSLDALEDHYRRVNSTAKRKPLPTCGNHSSQPLLLEPAPLRANFSRPQKPQPQFTPYSLIPQTLPPRTRSPSPTPTLPSSSSFSSPETTPTLFCPYSTTLQTTNEPLSATFHPTDPCLSTCPHCRKRLDVSQTDFWFLTLTSPCPSTTTTAAAAAATATERGTRQHRVDARFIVQCHTTAGKFAL</sequence>
<dbReference type="PANTHER" id="PTHR42354">
    <property type="entry name" value="C2H2-TYPE DOMAIN-CONTAINING PROTEIN"/>
    <property type="match status" value="1"/>
</dbReference>
<proteinExistence type="predicted"/>
<keyword evidence="2" id="KW-0812">Transmembrane</keyword>
<dbReference type="OrthoDB" id="5309037at2759"/>
<evidence type="ECO:0000313" key="4">
    <source>
        <dbReference type="Proteomes" id="UP000308549"/>
    </source>
</evidence>
<dbReference type="AlphaFoldDB" id="A0A4U0UFM0"/>
<accession>A0A4U0UFM0</accession>
<dbReference type="PANTHER" id="PTHR42354:SF1">
    <property type="entry name" value="C2H2-TYPE DOMAIN-CONTAINING PROTEIN"/>
    <property type="match status" value="1"/>
</dbReference>
<evidence type="ECO:0000256" key="1">
    <source>
        <dbReference type="SAM" id="MobiDB-lite"/>
    </source>
</evidence>
<name>A0A4U0UFM0_9PEZI</name>
<keyword evidence="4" id="KW-1185">Reference proteome</keyword>
<feature type="compositionally biased region" description="Polar residues" evidence="1">
    <location>
        <begin position="235"/>
        <end position="246"/>
    </location>
</feature>
<dbReference type="EMBL" id="NAJL01000001">
    <property type="protein sequence ID" value="TKA34361.1"/>
    <property type="molecule type" value="Genomic_DNA"/>
</dbReference>
<feature type="region of interest" description="Disordered" evidence="1">
    <location>
        <begin position="70"/>
        <end position="110"/>
    </location>
</feature>
<gene>
    <name evidence="3" type="ORF">B0A50_00343</name>
</gene>
<reference evidence="3 4" key="1">
    <citation type="submission" date="2017-03" db="EMBL/GenBank/DDBJ databases">
        <title>Genomes of endolithic fungi from Antarctica.</title>
        <authorList>
            <person name="Coleine C."/>
            <person name="Masonjones S."/>
            <person name="Stajich J.E."/>
        </authorList>
    </citation>
    <scope>NUCLEOTIDE SEQUENCE [LARGE SCALE GENOMIC DNA]</scope>
    <source>
        <strain evidence="3 4">CCFEE 6315</strain>
    </source>
</reference>
<feature type="compositionally biased region" description="Basic residues" evidence="1">
    <location>
        <begin position="82"/>
        <end position="103"/>
    </location>
</feature>
<comment type="caution">
    <text evidence="3">The sequence shown here is derived from an EMBL/GenBank/DDBJ whole genome shotgun (WGS) entry which is preliminary data.</text>
</comment>
<feature type="transmembrane region" description="Helical" evidence="2">
    <location>
        <begin position="15"/>
        <end position="35"/>
    </location>
</feature>